<reference evidence="1 2" key="1">
    <citation type="submission" date="2021-12" db="EMBL/GenBank/DDBJ databases">
        <title>Genome sequencing of bacteria with rrn-lacking chromosome and rrn-plasmid.</title>
        <authorList>
            <person name="Anda M."/>
            <person name="Iwasaki W."/>
        </authorList>
    </citation>
    <scope>NUCLEOTIDE SEQUENCE [LARGE SCALE GENOMIC DNA]</scope>
    <source>
        <strain evidence="1 2">DSM 100852</strain>
        <plasmid evidence="1 2">pFA2</plasmid>
    </source>
</reference>
<keyword evidence="2" id="KW-1185">Reference proteome</keyword>
<dbReference type="AlphaFoldDB" id="A0AAU9CV68"/>
<evidence type="ECO:0008006" key="3">
    <source>
        <dbReference type="Google" id="ProtNLM"/>
    </source>
</evidence>
<proteinExistence type="predicted"/>
<organism evidence="1 2">
    <name type="scientific">Fulvitalea axinellae</name>
    <dbReference type="NCBI Taxonomy" id="1182444"/>
    <lineage>
        <taxon>Bacteria</taxon>
        <taxon>Pseudomonadati</taxon>
        <taxon>Bacteroidota</taxon>
        <taxon>Cytophagia</taxon>
        <taxon>Cytophagales</taxon>
        <taxon>Persicobacteraceae</taxon>
        <taxon>Fulvitalea</taxon>
    </lineage>
</organism>
<sequence>MDINNIRAVFDEEHITVYQAYRPGIAVPAIKAQKFVPPFKLTRMTWIKPSLLWMMYRSGWGQKEGQEHILAIKIKREGWEWALANSCLSHFDSSVHESHEIWKNSVAESPVRIQWDPEKDIFINKLDYRSIQVGLSGISVEKYVNEWIVSIEDISENCRDIYQLVQEKKIEEAKALLPQEKIHPLPCDIAKICGASEIHIS</sequence>
<gene>
    <name evidence="1" type="ORF">FUAX_43090</name>
</gene>
<dbReference type="RefSeq" id="WP_338395278.1">
    <property type="nucleotide sequence ID" value="NZ_AP025316.1"/>
</dbReference>
<keyword evidence="1" id="KW-0614">Plasmid</keyword>
<dbReference type="Pfam" id="PF14124">
    <property type="entry name" value="DUF4291"/>
    <property type="match status" value="1"/>
</dbReference>
<dbReference type="Proteomes" id="UP001348817">
    <property type="component" value="Plasmid pFA2"/>
</dbReference>
<protein>
    <recommendedName>
        <fullName evidence="3">DUF4291 domain-containing protein</fullName>
    </recommendedName>
</protein>
<evidence type="ECO:0000313" key="1">
    <source>
        <dbReference type="EMBL" id="BDD11877.1"/>
    </source>
</evidence>
<name>A0AAU9CV68_9BACT</name>
<dbReference type="EMBL" id="AP025316">
    <property type="protein sequence ID" value="BDD11877.1"/>
    <property type="molecule type" value="Genomic_DNA"/>
</dbReference>
<evidence type="ECO:0000313" key="2">
    <source>
        <dbReference type="Proteomes" id="UP001348817"/>
    </source>
</evidence>
<dbReference type="KEGG" id="fax:FUAX_43090"/>
<dbReference type="PANTHER" id="PTHR38567:SF1">
    <property type="entry name" value="DUF4291 DOMAIN-CONTAINING PROTEIN"/>
    <property type="match status" value="1"/>
</dbReference>
<geneLocation type="plasmid" evidence="1 2">
    <name>pFA2</name>
</geneLocation>
<accession>A0AAU9CV68</accession>
<dbReference type="PANTHER" id="PTHR38567">
    <property type="entry name" value="DUF4291 DOMAIN-CONTAINING PROTEIN"/>
    <property type="match status" value="1"/>
</dbReference>
<dbReference type="InterPro" id="IPR025633">
    <property type="entry name" value="DUF4291"/>
</dbReference>